<keyword evidence="2" id="KW-1185">Reference proteome</keyword>
<gene>
    <name evidence="1" type="ORF">LTR37_009011</name>
</gene>
<reference evidence="1" key="1">
    <citation type="submission" date="2023-07" db="EMBL/GenBank/DDBJ databases">
        <title>Black Yeasts Isolated from many extreme environments.</title>
        <authorList>
            <person name="Coleine C."/>
            <person name="Stajich J.E."/>
            <person name="Selbmann L."/>
        </authorList>
    </citation>
    <scope>NUCLEOTIDE SEQUENCE</scope>
    <source>
        <strain evidence="1">CCFEE 5714</strain>
    </source>
</reference>
<proteinExistence type="predicted"/>
<organism evidence="1 2">
    <name type="scientific">Vermiconidia calcicola</name>
    <dbReference type="NCBI Taxonomy" id="1690605"/>
    <lineage>
        <taxon>Eukaryota</taxon>
        <taxon>Fungi</taxon>
        <taxon>Dikarya</taxon>
        <taxon>Ascomycota</taxon>
        <taxon>Pezizomycotina</taxon>
        <taxon>Dothideomycetes</taxon>
        <taxon>Dothideomycetidae</taxon>
        <taxon>Mycosphaerellales</taxon>
        <taxon>Extremaceae</taxon>
        <taxon>Vermiconidia</taxon>
    </lineage>
</organism>
<accession>A0ACC3N8V2</accession>
<comment type="caution">
    <text evidence="1">The sequence shown here is derived from an EMBL/GenBank/DDBJ whole genome shotgun (WGS) entry which is preliminary data.</text>
</comment>
<sequence length="481" mass="52232">MSYDYRRTTTRTTGNRPGRRSYLPPSSPTTGHSVLGYWVPVIVTGTLAIGGLAAWIWSERSETDEDDRPYEKPPRPPPGAGTAYPPTQGGQQQYEGGGGVQEAYSAAATGGGEASSYYNTTTTTTTESRNVQQQQEQYQADDGSWYGRIAGTMRRTPSPQQFFDSASRGMAAAGAALGSIIEAGSDEEFDERRQRREGRDGDRATREEGFSDHERWSEEADERVNAGSERRAGSLSRKRKGKGMKSVAVVVSADSSIGEVGYDDDSDFRTEHASILNHLPTAHNPSTTDLFVLIYAPGLTSLPPVEYQPNTSTNTTSRHSTPLATPGSELQSMSPRVDAADAPRMTKQFDALYAQALTLVSSPTQILPFTTPDGYVHILRHLAPQLVYLSDTLAGSEGESIAQLKGWVGHSILVAGDEGHGGLADTSTETEEDEGGRGSGRRKERRRWYEDSPFVGLGKEVEVVDAVRVGEDWSRRVGGRE</sequence>
<evidence type="ECO:0000313" key="1">
    <source>
        <dbReference type="EMBL" id="KAK3712568.1"/>
    </source>
</evidence>
<name>A0ACC3N8V2_9PEZI</name>
<protein>
    <submittedName>
        <fullName evidence="1">Uncharacterized protein</fullName>
    </submittedName>
</protein>
<evidence type="ECO:0000313" key="2">
    <source>
        <dbReference type="Proteomes" id="UP001281147"/>
    </source>
</evidence>
<dbReference type="EMBL" id="JAUTXU010000069">
    <property type="protein sequence ID" value="KAK3712568.1"/>
    <property type="molecule type" value="Genomic_DNA"/>
</dbReference>
<dbReference type="Proteomes" id="UP001281147">
    <property type="component" value="Unassembled WGS sequence"/>
</dbReference>